<dbReference type="KEGG" id="cci:CC1G_06069"/>
<keyword evidence="2" id="KW-0489">Methyltransferase</keyword>
<dbReference type="STRING" id="240176.A8PA12"/>
<dbReference type="PANTHER" id="PTHR43861:SF3">
    <property type="entry name" value="PUTATIVE (AFU_ORTHOLOGUE AFUA_2G14390)-RELATED"/>
    <property type="match status" value="1"/>
</dbReference>
<dbReference type="RefSeq" id="XP_001839879.2">
    <property type="nucleotide sequence ID" value="XM_001839827.2"/>
</dbReference>
<dbReference type="CDD" id="cd02440">
    <property type="entry name" value="AdoMet_MTases"/>
    <property type="match status" value="1"/>
</dbReference>
<evidence type="ECO:0000256" key="1">
    <source>
        <dbReference type="ARBA" id="ARBA00022679"/>
    </source>
</evidence>
<organism evidence="2 3">
    <name type="scientific">Coprinopsis cinerea (strain Okayama-7 / 130 / ATCC MYA-4618 / FGSC 9003)</name>
    <name type="common">Inky cap fungus</name>
    <name type="synonym">Hormographiella aspergillata</name>
    <dbReference type="NCBI Taxonomy" id="240176"/>
    <lineage>
        <taxon>Eukaryota</taxon>
        <taxon>Fungi</taxon>
        <taxon>Dikarya</taxon>
        <taxon>Basidiomycota</taxon>
        <taxon>Agaricomycotina</taxon>
        <taxon>Agaricomycetes</taxon>
        <taxon>Agaricomycetidae</taxon>
        <taxon>Agaricales</taxon>
        <taxon>Agaricineae</taxon>
        <taxon>Psathyrellaceae</taxon>
        <taxon>Coprinopsis</taxon>
    </lineage>
</organism>
<dbReference type="GO" id="GO:0032259">
    <property type="term" value="P:methylation"/>
    <property type="evidence" value="ECO:0007669"/>
    <property type="project" value="UniProtKB-KW"/>
</dbReference>
<dbReference type="EMBL" id="AACS02000002">
    <property type="protein sequence ID" value="EAU81858.2"/>
    <property type="molecule type" value="Genomic_DNA"/>
</dbReference>
<accession>A8PA12</accession>
<dbReference type="OMA" id="EQNFDAP"/>
<dbReference type="HOGENOM" id="CLU_037990_1_1_1"/>
<evidence type="ECO:0000313" key="2">
    <source>
        <dbReference type="EMBL" id="EAU81858.2"/>
    </source>
</evidence>
<evidence type="ECO:0000313" key="3">
    <source>
        <dbReference type="Proteomes" id="UP000001861"/>
    </source>
</evidence>
<dbReference type="InterPro" id="IPR029063">
    <property type="entry name" value="SAM-dependent_MTases_sf"/>
</dbReference>
<proteinExistence type="predicted"/>
<dbReference type="GO" id="GO:0008168">
    <property type="term" value="F:methyltransferase activity"/>
    <property type="evidence" value="ECO:0007669"/>
    <property type="project" value="UniProtKB-KW"/>
</dbReference>
<dbReference type="OrthoDB" id="3647at2759"/>
<dbReference type="AlphaFoldDB" id="A8PA12"/>
<name>A8PA12_COPC7</name>
<dbReference type="PANTHER" id="PTHR43861">
    <property type="entry name" value="TRANS-ACONITATE 2-METHYLTRANSFERASE-RELATED"/>
    <property type="match status" value="1"/>
</dbReference>
<dbReference type="Pfam" id="PF13489">
    <property type="entry name" value="Methyltransf_23"/>
    <property type="match status" value="1"/>
</dbReference>
<dbReference type="InParanoid" id="A8PA12"/>
<dbReference type="GeneID" id="6016502"/>
<dbReference type="Gene3D" id="3.40.50.150">
    <property type="entry name" value="Vaccinia Virus protein VP39"/>
    <property type="match status" value="1"/>
</dbReference>
<protein>
    <submittedName>
        <fullName evidence="2">Hexaprenyldihydroxybenzoate methyltransferase</fullName>
    </submittedName>
</protein>
<dbReference type="Proteomes" id="UP000001861">
    <property type="component" value="Unassembled WGS sequence"/>
</dbReference>
<reference evidence="2 3" key="1">
    <citation type="journal article" date="2010" name="Proc. Natl. Acad. Sci. U.S.A.">
        <title>Insights into evolution of multicellular fungi from the assembled chromosomes of the mushroom Coprinopsis cinerea (Coprinus cinereus).</title>
        <authorList>
            <person name="Stajich J.E."/>
            <person name="Wilke S.K."/>
            <person name="Ahren D."/>
            <person name="Au C.H."/>
            <person name="Birren B.W."/>
            <person name="Borodovsky M."/>
            <person name="Burns C."/>
            <person name="Canback B."/>
            <person name="Casselton L.A."/>
            <person name="Cheng C.K."/>
            <person name="Deng J."/>
            <person name="Dietrich F.S."/>
            <person name="Fargo D.C."/>
            <person name="Farman M.L."/>
            <person name="Gathman A.C."/>
            <person name="Goldberg J."/>
            <person name="Guigo R."/>
            <person name="Hoegger P.J."/>
            <person name="Hooker J.B."/>
            <person name="Huggins A."/>
            <person name="James T.Y."/>
            <person name="Kamada T."/>
            <person name="Kilaru S."/>
            <person name="Kodira C."/>
            <person name="Kues U."/>
            <person name="Kupfer D."/>
            <person name="Kwan H.S."/>
            <person name="Lomsadze A."/>
            <person name="Li W."/>
            <person name="Lilly W.W."/>
            <person name="Ma L.J."/>
            <person name="Mackey A.J."/>
            <person name="Manning G."/>
            <person name="Martin F."/>
            <person name="Muraguchi H."/>
            <person name="Natvig D.O."/>
            <person name="Palmerini H."/>
            <person name="Ramesh M.A."/>
            <person name="Rehmeyer C.J."/>
            <person name="Roe B.A."/>
            <person name="Shenoy N."/>
            <person name="Stanke M."/>
            <person name="Ter-Hovhannisyan V."/>
            <person name="Tunlid A."/>
            <person name="Velagapudi R."/>
            <person name="Vision T.J."/>
            <person name="Zeng Q."/>
            <person name="Zolan M.E."/>
            <person name="Pukkila P.J."/>
        </authorList>
    </citation>
    <scope>NUCLEOTIDE SEQUENCE [LARGE SCALE GENOMIC DNA]</scope>
    <source>
        <strain evidence="3">Okayama-7 / 130 / ATCC MYA-4618 / FGSC 9003</strain>
    </source>
</reference>
<dbReference type="SUPFAM" id="SSF53335">
    <property type="entry name" value="S-adenosyl-L-methionine-dependent methyltransferases"/>
    <property type="match status" value="1"/>
</dbReference>
<comment type="caution">
    <text evidence="2">The sequence shown here is derived from an EMBL/GenBank/DDBJ whole genome shotgun (WGS) entry which is preliminary data.</text>
</comment>
<gene>
    <name evidence="2" type="ORF">CC1G_06069</name>
</gene>
<keyword evidence="3" id="KW-1185">Reference proteome</keyword>
<dbReference type="VEuPathDB" id="FungiDB:CC1G_06069"/>
<sequence length="226" mass="25563">MDTRTHDFVEANRKHFNETASDYRPSKSSSELARRIARAVLRRETFDDETTEVMDFACGPGLLSQQLAPHVKSIVGVDISQGMTDIYNSFVSNQGIPPEEMRCMCVDLSTHSPQELQSGFDVVICAMAYHHFESIADMTRILTSYLKPNGRLLVVDLLKAEDIDLDVIFPEHKDNIVAHRGGFKQEDIEEAFTTCGLRLEFWPDIAVKKSGHDLRLFIAKGTREDK</sequence>
<keyword evidence="1" id="KW-0808">Transferase</keyword>
<dbReference type="eggNOG" id="KOG1270">
    <property type="taxonomic scope" value="Eukaryota"/>
</dbReference>